<sequence>MKKTTLLLLFFATFKGFSQIIEHQRFIVSANVGVGFTLTDNTDNDISEYLRAYKTYELNAGYRLAFDGRIFMGLTYKKIDFNKRNYNSYENISSPVGFDAIPNQLKKDITFTGVSFMYKSKSFFKTADATFVLTPSYATLTMKNSSPFREQKLTSNTFGVIASVQNNYYLTENLSIGPKISISYAKFDELEKNNSGITKYTHLGAEINFNASYQF</sequence>
<name>A0ABT8CVJ0_9FLAO</name>
<keyword evidence="2" id="KW-1185">Reference proteome</keyword>
<dbReference type="Proteomes" id="UP001242368">
    <property type="component" value="Unassembled WGS sequence"/>
</dbReference>
<accession>A0ABT8CVJ0</accession>
<evidence type="ECO:0008006" key="3">
    <source>
        <dbReference type="Google" id="ProtNLM"/>
    </source>
</evidence>
<organism evidence="1 2">
    <name type="scientific">Paenimyroides ceti</name>
    <dbReference type="NCBI Taxonomy" id="395087"/>
    <lineage>
        <taxon>Bacteria</taxon>
        <taxon>Pseudomonadati</taxon>
        <taxon>Bacteroidota</taxon>
        <taxon>Flavobacteriia</taxon>
        <taxon>Flavobacteriales</taxon>
        <taxon>Flavobacteriaceae</taxon>
        <taxon>Paenimyroides</taxon>
    </lineage>
</organism>
<reference evidence="2" key="1">
    <citation type="journal article" date="2019" name="Int. J. Syst. Evol. Microbiol.">
        <title>The Global Catalogue of Microorganisms (GCM) 10K type strain sequencing project: providing services to taxonomists for standard genome sequencing and annotation.</title>
        <authorList>
            <consortium name="The Broad Institute Genomics Platform"/>
            <consortium name="The Broad Institute Genome Sequencing Center for Infectious Disease"/>
            <person name="Wu L."/>
            <person name="Ma J."/>
        </authorList>
    </citation>
    <scope>NUCLEOTIDE SEQUENCE [LARGE SCALE GENOMIC DNA]</scope>
    <source>
        <strain evidence="2">CECT 7184</strain>
    </source>
</reference>
<dbReference type="RefSeq" id="WP_290363121.1">
    <property type="nucleotide sequence ID" value="NZ_JAUFQU010000001.1"/>
</dbReference>
<evidence type="ECO:0000313" key="2">
    <source>
        <dbReference type="Proteomes" id="UP001242368"/>
    </source>
</evidence>
<dbReference type="EMBL" id="JAUFQU010000001">
    <property type="protein sequence ID" value="MDN3707079.1"/>
    <property type="molecule type" value="Genomic_DNA"/>
</dbReference>
<comment type="caution">
    <text evidence="1">The sequence shown here is derived from an EMBL/GenBank/DDBJ whole genome shotgun (WGS) entry which is preliminary data.</text>
</comment>
<protein>
    <recommendedName>
        <fullName evidence="3">Outer membrane protein beta-barrel domain-containing protein</fullName>
    </recommendedName>
</protein>
<gene>
    <name evidence="1" type="ORF">QW060_08020</name>
</gene>
<evidence type="ECO:0000313" key="1">
    <source>
        <dbReference type="EMBL" id="MDN3707079.1"/>
    </source>
</evidence>
<proteinExistence type="predicted"/>